<feature type="transmembrane region" description="Helical" evidence="10">
    <location>
        <begin position="12"/>
        <end position="38"/>
    </location>
</feature>
<comment type="caution">
    <text evidence="12">The sequence shown here is derived from an EMBL/GenBank/DDBJ whole genome shotgun (WGS) entry which is preliminary data.</text>
</comment>
<feature type="region of interest" description="Disordered" evidence="9">
    <location>
        <begin position="415"/>
        <end position="439"/>
    </location>
</feature>
<keyword evidence="3" id="KW-1003">Cell membrane</keyword>
<feature type="transmembrane region" description="Helical" evidence="10">
    <location>
        <begin position="152"/>
        <end position="170"/>
    </location>
</feature>
<feature type="transmembrane region" description="Helical" evidence="10">
    <location>
        <begin position="358"/>
        <end position="380"/>
    </location>
</feature>
<evidence type="ECO:0000256" key="5">
    <source>
        <dbReference type="ARBA" id="ARBA00022989"/>
    </source>
</evidence>
<feature type="transmembrane region" description="Helical" evidence="10">
    <location>
        <begin position="386"/>
        <end position="409"/>
    </location>
</feature>
<keyword evidence="2" id="KW-0813">Transport</keyword>
<feature type="transmembrane region" description="Helical" evidence="10">
    <location>
        <begin position="299"/>
        <end position="318"/>
    </location>
</feature>
<dbReference type="InterPro" id="IPR011701">
    <property type="entry name" value="MFS"/>
</dbReference>
<sequence>MSPRVAALRRSPVLWLGSYGLSLLGGGIMAAVLPLLVLVRTGDVLAAGVLATVTMTASALTGLVSGLLVDRVDRRRVTVVADVLGAASVAALPVVDVLWGLDMTALLVLGVLGAVARVPAMTAQEVLLPALVRLGDGRPGRLDRLVAIRENVANVLLLAGPAIGGLLVALAGPSSAVLLVTASTTLLAALGTALLDPRAGAVAAPVRTAAGGAVRRAVGDLVASWVFLAGNRLVLGATLVSAVLVAVVAALQTTLMPAYFAGEGLPALAGLTLSALAAGGLAGSALYAALVGRVRRRTWFVLGMAGFGTGFALVGSLASPWVVLGAAALVGFTNAPVGAVLGVLTIEATPDALRGRVLGAQNTLLLAAPALTTAPVAALASSAGLGAAGVALAAAAAGTALVALCVPAFRHLDTPDPDHEGDDHGPARPDLRPRHAADA</sequence>
<evidence type="ECO:0000256" key="9">
    <source>
        <dbReference type="SAM" id="MobiDB-lite"/>
    </source>
</evidence>
<keyword evidence="6 10" id="KW-0472">Membrane</keyword>
<dbReference type="SUPFAM" id="SSF103473">
    <property type="entry name" value="MFS general substrate transporter"/>
    <property type="match status" value="1"/>
</dbReference>
<dbReference type="InterPro" id="IPR036259">
    <property type="entry name" value="MFS_trans_sf"/>
</dbReference>
<dbReference type="Pfam" id="PF07690">
    <property type="entry name" value="MFS_1"/>
    <property type="match status" value="1"/>
</dbReference>
<accession>A0ABU8TB04</accession>
<dbReference type="RefSeq" id="WP_340292521.1">
    <property type="nucleotide sequence ID" value="NZ_JBBJUP010000015.1"/>
</dbReference>
<evidence type="ECO:0000256" key="7">
    <source>
        <dbReference type="ARBA" id="ARBA00038075"/>
    </source>
</evidence>
<name>A0ABU8TB04_9PSEU</name>
<dbReference type="Gene3D" id="1.20.1250.20">
    <property type="entry name" value="MFS general substrate transporter like domains"/>
    <property type="match status" value="1"/>
</dbReference>
<feature type="transmembrane region" description="Helical" evidence="10">
    <location>
        <begin position="324"/>
        <end position="346"/>
    </location>
</feature>
<protein>
    <recommendedName>
        <fullName evidence="8">Multidrug efflux pump Tap</fullName>
    </recommendedName>
</protein>
<evidence type="ECO:0000256" key="4">
    <source>
        <dbReference type="ARBA" id="ARBA00022692"/>
    </source>
</evidence>
<comment type="similarity">
    <text evidence="7">Belongs to the major facilitator superfamily. Drug:H(+) antiporter-3 (DHA3) (TC 2.A.1.21) family.</text>
</comment>
<keyword evidence="4 10" id="KW-0812">Transmembrane</keyword>
<evidence type="ECO:0000259" key="11">
    <source>
        <dbReference type="PROSITE" id="PS50850"/>
    </source>
</evidence>
<evidence type="ECO:0000256" key="6">
    <source>
        <dbReference type="ARBA" id="ARBA00023136"/>
    </source>
</evidence>
<evidence type="ECO:0000313" key="12">
    <source>
        <dbReference type="EMBL" id="MEJ8280877.1"/>
    </source>
</evidence>
<dbReference type="EMBL" id="JBBJUP010000015">
    <property type="protein sequence ID" value="MEJ8280877.1"/>
    <property type="molecule type" value="Genomic_DNA"/>
</dbReference>
<proteinExistence type="inferred from homology"/>
<comment type="subcellular location">
    <subcellularLocation>
        <location evidence="1">Cell inner membrane</location>
        <topology evidence="1">Multi-pass membrane protein</topology>
    </subcellularLocation>
</comment>
<dbReference type="Proteomes" id="UP001364211">
    <property type="component" value="Unassembled WGS sequence"/>
</dbReference>
<organism evidence="12 13">
    <name type="scientific">Pseudonocardia spirodelae</name>
    <dbReference type="NCBI Taxonomy" id="3133431"/>
    <lineage>
        <taxon>Bacteria</taxon>
        <taxon>Bacillati</taxon>
        <taxon>Actinomycetota</taxon>
        <taxon>Actinomycetes</taxon>
        <taxon>Pseudonocardiales</taxon>
        <taxon>Pseudonocardiaceae</taxon>
        <taxon>Pseudonocardia</taxon>
    </lineage>
</organism>
<evidence type="ECO:0000313" key="13">
    <source>
        <dbReference type="Proteomes" id="UP001364211"/>
    </source>
</evidence>
<dbReference type="PANTHER" id="PTHR23513">
    <property type="entry name" value="INTEGRAL MEMBRANE EFFLUX PROTEIN-RELATED"/>
    <property type="match status" value="1"/>
</dbReference>
<feature type="domain" description="Major facilitator superfamily (MFS) profile" evidence="11">
    <location>
        <begin position="6"/>
        <end position="410"/>
    </location>
</feature>
<dbReference type="PRINTS" id="PR01035">
    <property type="entry name" value="TCRTETA"/>
</dbReference>
<feature type="transmembrane region" description="Helical" evidence="10">
    <location>
        <begin position="44"/>
        <end position="67"/>
    </location>
</feature>
<dbReference type="InterPro" id="IPR001958">
    <property type="entry name" value="Tet-R_TetA/multi-R_MdtG-like"/>
</dbReference>
<feature type="transmembrane region" description="Helical" evidence="10">
    <location>
        <begin position="233"/>
        <end position="255"/>
    </location>
</feature>
<dbReference type="InterPro" id="IPR020846">
    <property type="entry name" value="MFS_dom"/>
</dbReference>
<evidence type="ECO:0000256" key="2">
    <source>
        <dbReference type="ARBA" id="ARBA00022448"/>
    </source>
</evidence>
<evidence type="ECO:0000256" key="8">
    <source>
        <dbReference type="ARBA" id="ARBA00040914"/>
    </source>
</evidence>
<evidence type="ECO:0000256" key="3">
    <source>
        <dbReference type="ARBA" id="ARBA00022475"/>
    </source>
</evidence>
<gene>
    <name evidence="12" type="ORF">WJX68_18185</name>
</gene>
<reference evidence="12 13" key="1">
    <citation type="submission" date="2024-03" db="EMBL/GenBank/DDBJ databases">
        <title>Draft genome sequence of Pseudonocardia sp. DW16-2.</title>
        <authorList>
            <person name="Duangmal K."/>
        </authorList>
    </citation>
    <scope>NUCLEOTIDE SEQUENCE [LARGE SCALE GENOMIC DNA]</scope>
    <source>
        <strain evidence="12 13">DW16-2</strain>
    </source>
</reference>
<evidence type="ECO:0000256" key="10">
    <source>
        <dbReference type="SAM" id="Phobius"/>
    </source>
</evidence>
<keyword evidence="5 10" id="KW-1133">Transmembrane helix</keyword>
<evidence type="ECO:0000256" key="1">
    <source>
        <dbReference type="ARBA" id="ARBA00004429"/>
    </source>
</evidence>
<dbReference type="PROSITE" id="PS50850">
    <property type="entry name" value="MFS"/>
    <property type="match status" value="1"/>
</dbReference>
<keyword evidence="13" id="KW-1185">Reference proteome</keyword>
<feature type="transmembrane region" description="Helical" evidence="10">
    <location>
        <begin position="267"/>
        <end position="292"/>
    </location>
</feature>
<feature type="transmembrane region" description="Helical" evidence="10">
    <location>
        <begin position="176"/>
        <end position="195"/>
    </location>
</feature>
<dbReference type="PANTHER" id="PTHR23513:SF9">
    <property type="entry name" value="ENTEROBACTIN EXPORTER ENTS"/>
    <property type="match status" value="1"/>
</dbReference>